<dbReference type="EMBL" id="BAABRO010000001">
    <property type="protein sequence ID" value="GAA5504854.1"/>
    <property type="molecule type" value="Genomic_DNA"/>
</dbReference>
<keyword evidence="2" id="KW-0547">Nucleotide-binding</keyword>
<protein>
    <submittedName>
        <fullName evidence="5">Sulfate/thiosulfate import ATP-binding protein CysA</fullName>
    </submittedName>
</protein>
<dbReference type="PANTHER" id="PTHR42781">
    <property type="entry name" value="SPERMIDINE/PUTRESCINE IMPORT ATP-BINDING PROTEIN POTA"/>
    <property type="match status" value="1"/>
</dbReference>
<evidence type="ECO:0000256" key="2">
    <source>
        <dbReference type="ARBA" id="ARBA00022741"/>
    </source>
</evidence>
<dbReference type="SMART" id="SM00382">
    <property type="entry name" value="AAA"/>
    <property type="match status" value="1"/>
</dbReference>
<feature type="domain" description="ABC transporter" evidence="4">
    <location>
        <begin position="2"/>
        <end position="213"/>
    </location>
</feature>
<dbReference type="Pfam" id="PF00005">
    <property type="entry name" value="ABC_tran"/>
    <property type="match status" value="1"/>
</dbReference>
<dbReference type="InterPro" id="IPR003593">
    <property type="entry name" value="AAA+_ATPase"/>
</dbReference>
<name>A0ABP9VI20_9BACT</name>
<evidence type="ECO:0000256" key="1">
    <source>
        <dbReference type="ARBA" id="ARBA00022448"/>
    </source>
</evidence>
<dbReference type="PROSITE" id="PS00211">
    <property type="entry name" value="ABC_TRANSPORTER_1"/>
    <property type="match status" value="1"/>
</dbReference>
<evidence type="ECO:0000313" key="5">
    <source>
        <dbReference type="EMBL" id="GAA5504854.1"/>
    </source>
</evidence>
<evidence type="ECO:0000256" key="3">
    <source>
        <dbReference type="ARBA" id="ARBA00022840"/>
    </source>
</evidence>
<accession>A0ABP9VI20</accession>
<dbReference type="Gene3D" id="3.40.50.300">
    <property type="entry name" value="P-loop containing nucleotide triphosphate hydrolases"/>
    <property type="match status" value="1"/>
</dbReference>
<reference evidence="5 6" key="1">
    <citation type="submission" date="2024-02" db="EMBL/GenBank/DDBJ databases">
        <title>Rhodopirellula caenicola NBRC 110016.</title>
        <authorList>
            <person name="Ichikawa N."/>
            <person name="Katano-Makiyama Y."/>
            <person name="Hidaka K."/>
        </authorList>
    </citation>
    <scope>NUCLEOTIDE SEQUENCE [LARGE SCALE GENOMIC DNA]</scope>
    <source>
        <strain evidence="5 6">NBRC 110016</strain>
    </source>
</reference>
<gene>
    <name evidence="5" type="primary">cysA</name>
    <name evidence="5" type="ORF">Rcae01_00293</name>
</gene>
<evidence type="ECO:0000259" key="4">
    <source>
        <dbReference type="PROSITE" id="PS50893"/>
    </source>
</evidence>
<sequence length="214" mass="23188">MIEFSDVSLRSGDFVLSDLSFTLASGEYAVLMGRTGSGKTTILEAICGLRAVTQGTIRLDGVDITDWLPGDRQVGYVPQDQVLFPTFTVGEHLAFALRLRKRSAAEVARRTTELAELLGLGPLVDRSIAGLSGGERQRVALGRALSFQPSILLLDEPLSALDKETRSEMSELLRQVKATTGVTTLHVTHDREEAAALADRHFTLVNGEFRSGSC</sequence>
<dbReference type="InterPro" id="IPR003439">
    <property type="entry name" value="ABC_transporter-like_ATP-bd"/>
</dbReference>
<dbReference type="GO" id="GO:0005524">
    <property type="term" value="F:ATP binding"/>
    <property type="evidence" value="ECO:0007669"/>
    <property type="project" value="UniProtKB-KW"/>
</dbReference>
<keyword evidence="1" id="KW-0813">Transport</keyword>
<organism evidence="5 6">
    <name type="scientific">Novipirellula caenicola</name>
    <dbReference type="NCBI Taxonomy" id="1536901"/>
    <lineage>
        <taxon>Bacteria</taxon>
        <taxon>Pseudomonadati</taxon>
        <taxon>Planctomycetota</taxon>
        <taxon>Planctomycetia</taxon>
        <taxon>Pirellulales</taxon>
        <taxon>Pirellulaceae</taxon>
        <taxon>Novipirellula</taxon>
    </lineage>
</organism>
<dbReference type="PANTHER" id="PTHR42781:SF4">
    <property type="entry name" value="SPERMIDINE_PUTRESCINE IMPORT ATP-BINDING PROTEIN POTA"/>
    <property type="match status" value="1"/>
</dbReference>
<dbReference type="InterPro" id="IPR050093">
    <property type="entry name" value="ABC_SmlMolc_Importer"/>
</dbReference>
<dbReference type="InterPro" id="IPR017871">
    <property type="entry name" value="ABC_transporter-like_CS"/>
</dbReference>
<evidence type="ECO:0000313" key="6">
    <source>
        <dbReference type="Proteomes" id="UP001416858"/>
    </source>
</evidence>
<keyword evidence="6" id="KW-1185">Reference proteome</keyword>
<dbReference type="SUPFAM" id="SSF52540">
    <property type="entry name" value="P-loop containing nucleoside triphosphate hydrolases"/>
    <property type="match status" value="1"/>
</dbReference>
<dbReference type="Proteomes" id="UP001416858">
    <property type="component" value="Unassembled WGS sequence"/>
</dbReference>
<dbReference type="PROSITE" id="PS50893">
    <property type="entry name" value="ABC_TRANSPORTER_2"/>
    <property type="match status" value="1"/>
</dbReference>
<keyword evidence="3 5" id="KW-0067">ATP-binding</keyword>
<dbReference type="InterPro" id="IPR027417">
    <property type="entry name" value="P-loop_NTPase"/>
</dbReference>
<comment type="caution">
    <text evidence="5">The sequence shown here is derived from an EMBL/GenBank/DDBJ whole genome shotgun (WGS) entry which is preliminary data.</text>
</comment>
<proteinExistence type="predicted"/>